<evidence type="ECO:0000256" key="1">
    <source>
        <dbReference type="SAM" id="MobiDB-lite"/>
    </source>
</evidence>
<evidence type="ECO:0000313" key="3">
    <source>
        <dbReference type="Proteomes" id="UP000563050"/>
    </source>
</evidence>
<comment type="caution">
    <text evidence="2">The sequence shown here is derived from an EMBL/GenBank/DDBJ whole genome shotgun (WGS) entry which is preliminary data.</text>
</comment>
<organism evidence="2 3">
    <name type="scientific">Halomonas fontilapidosi</name>
    <dbReference type="NCBI Taxonomy" id="616675"/>
    <lineage>
        <taxon>Bacteria</taxon>
        <taxon>Pseudomonadati</taxon>
        <taxon>Pseudomonadota</taxon>
        <taxon>Gammaproteobacteria</taxon>
        <taxon>Oceanospirillales</taxon>
        <taxon>Halomonadaceae</taxon>
        <taxon>Halomonas</taxon>
    </lineage>
</organism>
<dbReference type="RefSeq" id="WP_183313756.1">
    <property type="nucleotide sequence ID" value="NZ_JACHXQ010000003.1"/>
</dbReference>
<feature type="region of interest" description="Disordered" evidence="1">
    <location>
        <begin position="202"/>
        <end position="227"/>
    </location>
</feature>
<name>A0A7W5GZ08_9GAMM</name>
<gene>
    <name evidence="2" type="ORF">FHR95_001235</name>
</gene>
<reference evidence="2 3" key="1">
    <citation type="submission" date="2020-08" db="EMBL/GenBank/DDBJ databases">
        <title>Genomic Encyclopedia of Type Strains, Phase III (KMG-III): the genomes of soil and plant-associated and newly described type strains.</title>
        <authorList>
            <person name="Whitman W."/>
        </authorList>
    </citation>
    <scope>NUCLEOTIDE SEQUENCE [LARGE SCALE GENOMIC DNA]</scope>
    <source>
        <strain evidence="2 3">CECT 7341</strain>
    </source>
</reference>
<dbReference type="EMBL" id="JACHXQ010000003">
    <property type="protein sequence ID" value="MBB3183681.1"/>
    <property type="molecule type" value="Genomic_DNA"/>
</dbReference>
<dbReference type="AlphaFoldDB" id="A0A7W5GZ08"/>
<keyword evidence="3" id="KW-1185">Reference proteome</keyword>
<protein>
    <submittedName>
        <fullName evidence="2">Uncharacterized protein</fullName>
    </submittedName>
</protein>
<dbReference type="Proteomes" id="UP000563050">
    <property type="component" value="Unassembled WGS sequence"/>
</dbReference>
<evidence type="ECO:0000313" key="2">
    <source>
        <dbReference type="EMBL" id="MBB3183681.1"/>
    </source>
</evidence>
<sequence length="227" mass="24546">MSLDDVFRAFAGTPDPATCPAPVPAQTRMVEPLGHIGHMGHNEKEGQQDKAGPAHEVETLLAALADAGRDIGPALAHCLRETLAPLSRQVRAELVAVIDDAFEVAPDIEDARRQAHRMLRNAKALEAAKVVWPAYPAPPAPTEAQAPAPSDIEPPWLAYVAHHCELVPDDRRYLLHHLAARPEAEATKLALQYVETWATAADAESQAQRRDNAGRRAANTMLRGATP</sequence>
<proteinExistence type="predicted"/>
<accession>A0A7W5GZ08</accession>